<dbReference type="PANTHER" id="PTHR43384">
    <property type="entry name" value="SEPTUM SITE-DETERMINING PROTEIN MIND HOMOLOG, CHLOROPLASTIC-RELATED"/>
    <property type="match status" value="1"/>
</dbReference>
<dbReference type="InterPro" id="IPR050625">
    <property type="entry name" value="ParA/MinD_ATPase"/>
</dbReference>
<dbReference type="EMBL" id="CP000050">
    <property type="protein sequence ID" value="AAY49334.1"/>
    <property type="molecule type" value="Genomic_DNA"/>
</dbReference>
<evidence type="ECO:0000256" key="1">
    <source>
        <dbReference type="ARBA" id="ARBA00022741"/>
    </source>
</evidence>
<name>A0A0H2X7Y1_XANC8</name>
<organism evidence="4 5">
    <name type="scientific">Xanthomonas campestris pv. campestris (strain 8004)</name>
    <dbReference type="NCBI Taxonomy" id="314565"/>
    <lineage>
        <taxon>Bacteria</taxon>
        <taxon>Pseudomonadati</taxon>
        <taxon>Pseudomonadota</taxon>
        <taxon>Gammaproteobacteria</taxon>
        <taxon>Lysobacterales</taxon>
        <taxon>Lysobacteraceae</taxon>
        <taxon>Xanthomonas</taxon>
    </lineage>
</organism>
<dbReference type="KEGG" id="xcb:XC_2280"/>
<dbReference type="HOGENOM" id="CLU_037612_0_0_6"/>
<keyword evidence="1" id="KW-0547">Nucleotide-binding</keyword>
<evidence type="ECO:0000313" key="4">
    <source>
        <dbReference type="EMBL" id="AAY49334.1"/>
    </source>
</evidence>
<dbReference type="GO" id="GO:0009898">
    <property type="term" value="C:cytoplasmic side of plasma membrane"/>
    <property type="evidence" value="ECO:0007669"/>
    <property type="project" value="TreeGrafter"/>
</dbReference>
<dbReference type="InterPro" id="IPR033875">
    <property type="entry name" value="FlhG"/>
</dbReference>
<dbReference type="InterPro" id="IPR027417">
    <property type="entry name" value="P-loop_NTPase"/>
</dbReference>
<gene>
    <name evidence="4" type="ordered locus">XC_2280</name>
</gene>
<evidence type="ECO:0000313" key="5">
    <source>
        <dbReference type="Proteomes" id="UP000000420"/>
    </source>
</evidence>
<sequence>MTCTVPMPPVSFFALKICGALPISPVLRSTTMQSREYAKLTNAFPLSATRPEPLGPVRTIAVTGGKGGVGKTNISANLAVALADMGKRTLLLDADLGLANLDVVLGLSPKYTLADLIAGRCTLDEVIIEGPGGVLVVPAASGRRHMAELAPAQHIGLVNVFSELERDLDVMVIDTAAGITDSVLTFCQAAQDTVVVVCDEPASITDAYALIKVLSRERGVDRLQIIANMVRDPNEGRLLYDKLSRVCEKFLGDVSLNYLGHVPQDDWLRLSVQRQQPVIKAYPASPSAQAIAEIARRTSRWQAPTVPRGNVEFFVERIIQRGVAA</sequence>
<dbReference type="SUPFAM" id="SSF52540">
    <property type="entry name" value="P-loop containing nucleoside triphosphate hydrolases"/>
    <property type="match status" value="1"/>
</dbReference>
<keyword evidence="4" id="KW-0966">Cell projection</keyword>
<dbReference type="Gene3D" id="3.40.50.300">
    <property type="entry name" value="P-loop containing nucleotide triphosphate hydrolases"/>
    <property type="match status" value="1"/>
</dbReference>
<dbReference type="GO" id="GO:0051782">
    <property type="term" value="P:negative regulation of cell division"/>
    <property type="evidence" value="ECO:0007669"/>
    <property type="project" value="TreeGrafter"/>
</dbReference>
<dbReference type="GO" id="GO:0016887">
    <property type="term" value="F:ATP hydrolysis activity"/>
    <property type="evidence" value="ECO:0007669"/>
    <property type="project" value="TreeGrafter"/>
</dbReference>
<dbReference type="Proteomes" id="UP000000420">
    <property type="component" value="Chromosome"/>
</dbReference>
<feature type="domain" description="CobQ/CobB/MinD/ParA nucleotide binding" evidence="3">
    <location>
        <begin position="60"/>
        <end position="278"/>
    </location>
</feature>
<dbReference type="GO" id="GO:0005829">
    <property type="term" value="C:cytosol"/>
    <property type="evidence" value="ECO:0007669"/>
    <property type="project" value="TreeGrafter"/>
</dbReference>
<keyword evidence="4" id="KW-0282">Flagellum</keyword>
<reference evidence="4 5" key="1">
    <citation type="journal article" date="2005" name="Genome Res.">
        <title>Comparative and functional genomic analyses of the pathogenicity of phytopathogen Xanthomonas campestris pv. campestris.</title>
        <authorList>
            <person name="Qian W."/>
            <person name="Jia Y."/>
            <person name="Ren S.X."/>
            <person name="He Y.Q."/>
            <person name="Feng J.X."/>
            <person name="Lu L.F."/>
            <person name="Sun Q."/>
            <person name="Ying G."/>
            <person name="Tang D.J."/>
            <person name="Tang H."/>
            <person name="Wu W."/>
            <person name="Hao P."/>
            <person name="Wang L."/>
            <person name="Jiang B.L."/>
            <person name="Zeng S."/>
            <person name="Gu W.Y."/>
            <person name="Lu G."/>
            <person name="Rong L."/>
            <person name="Tian Y."/>
            <person name="Yao Z."/>
            <person name="Fu G."/>
            <person name="Chen B."/>
            <person name="Fang R."/>
            <person name="Qiang B."/>
            <person name="Chen Z."/>
            <person name="Zhao G.P."/>
            <person name="Tang J.L."/>
            <person name="He C."/>
        </authorList>
    </citation>
    <scope>NUCLEOTIDE SEQUENCE [LARGE SCALE GENOMIC DNA]</scope>
    <source>
        <strain evidence="4 5">8004</strain>
    </source>
</reference>
<evidence type="ECO:0000256" key="2">
    <source>
        <dbReference type="ARBA" id="ARBA00022840"/>
    </source>
</evidence>
<dbReference type="CDD" id="cd02038">
    <property type="entry name" value="FlhG-like"/>
    <property type="match status" value="1"/>
</dbReference>
<dbReference type="InterPro" id="IPR002586">
    <property type="entry name" value="CobQ/CobB/MinD/ParA_Nub-bd_dom"/>
</dbReference>
<dbReference type="GO" id="GO:0005524">
    <property type="term" value="F:ATP binding"/>
    <property type="evidence" value="ECO:0007669"/>
    <property type="project" value="UniProtKB-KW"/>
</dbReference>
<dbReference type="FunFam" id="3.40.50.300:FF:000158">
    <property type="entry name" value="Site-determining protein"/>
    <property type="match status" value="1"/>
</dbReference>
<evidence type="ECO:0000259" key="3">
    <source>
        <dbReference type="Pfam" id="PF01656"/>
    </source>
</evidence>
<dbReference type="Pfam" id="PF01656">
    <property type="entry name" value="CbiA"/>
    <property type="match status" value="1"/>
</dbReference>
<keyword evidence="2" id="KW-0067">ATP-binding</keyword>
<protein>
    <submittedName>
        <fullName evidence="4">Flagellar biosynthesis switch protein</fullName>
    </submittedName>
</protein>
<proteinExistence type="predicted"/>
<dbReference type="AlphaFoldDB" id="A0A0H2X7Y1"/>
<keyword evidence="4" id="KW-0969">Cilium</keyword>
<accession>A0A0H2X7Y1</accession>
<dbReference type="PANTHER" id="PTHR43384:SF4">
    <property type="entry name" value="CELLULOSE BIOSYNTHESIS PROTEIN BCSQ-RELATED"/>
    <property type="match status" value="1"/>
</dbReference>